<keyword evidence="1" id="KW-0488">Methylation</keyword>
<evidence type="ECO:0000256" key="4">
    <source>
        <dbReference type="ARBA" id="ARBA00024045"/>
    </source>
</evidence>
<dbReference type="AlphaFoldDB" id="A0AAW1L0C1"/>
<sequence>MASPTDTPLGSLQYQTWTLRVPIHCEGCKKKVKKILQKIDGVYMTTVDAQQHKVIVNGNIDADTLLKKLSKAGKPAELWPNASGKKEKLPEPQQVKDGGDPKPNKGGKKGNPKSSDEAGLKTQTSLPADKLDIPQNDPNAPSIDGGKPPEIEKVDQIDGNNADGNVGKKKKKGKGSAQGQGQGQDGNSVISGNTAPPPPAPTNGQEGNPVINENPAPPQSLPEIPSPAAAPIPVQADAPAAGAPEPAQAPVMPPMGQNRPMEPINHGPPNHQGLPYGPCHGPGNDFGPMNHPIEQFPRPHMPPAQMGVSYSMAQPSSSASYYTPPYYAYAYPPHPMMHAPPRPPPPPRYIYDDYNNDDDNNASQCRLM</sequence>
<keyword evidence="3" id="KW-0449">Lipoprotein</keyword>
<gene>
    <name evidence="7" type="ORF">RND81_05G203800</name>
</gene>
<dbReference type="SUPFAM" id="SSF55008">
    <property type="entry name" value="HMA, heavy metal-associated domain"/>
    <property type="match status" value="1"/>
</dbReference>
<dbReference type="PROSITE" id="PS50846">
    <property type="entry name" value="HMA_2"/>
    <property type="match status" value="1"/>
</dbReference>
<evidence type="ECO:0000313" key="7">
    <source>
        <dbReference type="EMBL" id="KAK9726282.1"/>
    </source>
</evidence>
<evidence type="ECO:0000313" key="8">
    <source>
        <dbReference type="Proteomes" id="UP001443914"/>
    </source>
</evidence>
<feature type="region of interest" description="Disordered" evidence="5">
    <location>
        <begin position="76"/>
        <end position="286"/>
    </location>
</feature>
<comment type="similarity">
    <text evidence="4">Belongs to the HIPP family.</text>
</comment>
<dbReference type="PANTHER" id="PTHR45868:SF80">
    <property type="entry name" value="F15K9.8-RELATED"/>
    <property type="match status" value="1"/>
</dbReference>
<comment type="caution">
    <text evidence="7">The sequence shown here is derived from an EMBL/GenBank/DDBJ whole genome shotgun (WGS) entry which is preliminary data.</text>
</comment>
<organism evidence="7 8">
    <name type="scientific">Saponaria officinalis</name>
    <name type="common">Common soapwort</name>
    <name type="synonym">Lychnis saponaria</name>
    <dbReference type="NCBI Taxonomy" id="3572"/>
    <lineage>
        <taxon>Eukaryota</taxon>
        <taxon>Viridiplantae</taxon>
        <taxon>Streptophyta</taxon>
        <taxon>Embryophyta</taxon>
        <taxon>Tracheophyta</taxon>
        <taxon>Spermatophyta</taxon>
        <taxon>Magnoliopsida</taxon>
        <taxon>eudicotyledons</taxon>
        <taxon>Gunneridae</taxon>
        <taxon>Pentapetalae</taxon>
        <taxon>Caryophyllales</taxon>
        <taxon>Caryophyllaceae</taxon>
        <taxon>Caryophylleae</taxon>
        <taxon>Saponaria</taxon>
    </lineage>
</organism>
<feature type="compositionally biased region" description="Low complexity" evidence="5">
    <location>
        <begin position="185"/>
        <end position="194"/>
    </location>
</feature>
<feature type="compositionally biased region" description="Basic and acidic residues" evidence="5">
    <location>
        <begin position="147"/>
        <end position="156"/>
    </location>
</feature>
<dbReference type="EMBL" id="JBDFQZ010000005">
    <property type="protein sequence ID" value="KAK9726282.1"/>
    <property type="molecule type" value="Genomic_DNA"/>
</dbReference>
<dbReference type="Gene3D" id="3.30.70.100">
    <property type="match status" value="1"/>
</dbReference>
<keyword evidence="8" id="KW-1185">Reference proteome</keyword>
<feature type="compositionally biased region" description="Pro residues" evidence="5">
    <location>
        <begin position="215"/>
        <end position="230"/>
    </location>
</feature>
<dbReference type="GO" id="GO:0046872">
    <property type="term" value="F:metal ion binding"/>
    <property type="evidence" value="ECO:0007669"/>
    <property type="project" value="UniProtKB-KW"/>
</dbReference>
<evidence type="ECO:0000256" key="1">
    <source>
        <dbReference type="ARBA" id="ARBA00022481"/>
    </source>
</evidence>
<protein>
    <recommendedName>
        <fullName evidence="6">HMA domain-containing protein</fullName>
    </recommendedName>
</protein>
<dbReference type="CDD" id="cd00371">
    <property type="entry name" value="HMA"/>
    <property type="match status" value="1"/>
</dbReference>
<dbReference type="Proteomes" id="UP001443914">
    <property type="component" value="Unassembled WGS sequence"/>
</dbReference>
<dbReference type="Pfam" id="PF00403">
    <property type="entry name" value="HMA"/>
    <property type="match status" value="1"/>
</dbReference>
<feature type="domain" description="HMA" evidence="6">
    <location>
        <begin position="14"/>
        <end position="77"/>
    </location>
</feature>
<evidence type="ECO:0000256" key="2">
    <source>
        <dbReference type="ARBA" id="ARBA00022723"/>
    </source>
</evidence>
<evidence type="ECO:0000256" key="3">
    <source>
        <dbReference type="ARBA" id="ARBA00023289"/>
    </source>
</evidence>
<reference evidence="7" key="1">
    <citation type="submission" date="2024-03" db="EMBL/GenBank/DDBJ databases">
        <title>WGS assembly of Saponaria officinalis var. Norfolk2.</title>
        <authorList>
            <person name="Jenkins J."/>
            <person name="Shu S."/>
            <person name="Grimwood J."/>
            <person name="Barry K."/>
            <person name="Goodstein D."/>
            <person name="Schmutz J."/>
            <person name="Leebens-Mack J."/>
            <person name="Osbourn A."/>
        </authorList>
    </citation>
    <scope>NUCLEOTIDE SEQUENCE [LARGE SCALE GENOMIC DNA]</scope>
    <source>
        <strain evidence="7">JIC</strain>
    </source>
</reference>
<keyword evidence="2" id="KW-0479">Metal-binding</keyword>
<accession>A0AAW1L0C1</accession>
<proteinExistence type="inferred from homology"/>
<dbReference type="PANTHER" id="PTHR45868">
    <property type="entry name" value="HEAVY METAL-ASSOCIATED ISOPRENYLATED PLANT PROTEIN 33-RELATED"/>
    <property type="match status" value="1"/>
</dbReference>
<dbReference type="InterPro" id="IPR006121">
    <property type="entry name" value="HMA_dom"/>
</dbReference>
<keyword evidence="3" id="KW-0636">Prenylation</keyword>
<feature type="region of interest" description="Disordered" evidence="5">
    <location>
        <begin position="337"/>
        <end position="368"/>
    </location>
</feature>
<feature type="compositionally biased region" description="Low complexity" evidence="5">
    <location>
        <begin position="231"/>
        <end position="250"/>
    </location>
</feature>
<evidence type="ECO:0000256" key="5">
    <source>
        <dbReference type="SAM" id="MobiDB-lite"/>
    </source>
</evidence>
<name>A0AAW1L0C1_SAPOF</name>
<feature type="compositionally biased region" description="Pro residues" evidence="5">
    <location>
        <begin position="337"/>
        <end position="348"/>
    </location>
</feature>
<evidence type="ECO:0000259" key="6">
    <source>
        <dbReference type="PROSITE" id="PS50846"/>
    </source>
</evidence>
<dbReference type="InterPro" id="IPR036163">
    <property type="entry name" value="HMA_dom_sf"/>
</dbReference>